<sequence>MTARTRLSQSAVEERGETRRTAPYAHRTVAGHSAVVTGTASPGSARAAVRGLPVPVQTVEPEEPSL</sequence>
<reference evidence="2 3" key="1">
    <citation type="journal article" date="2013" name="Genome Announc.">
        <title>Draft Genome Sequence of Streptomyces viridochromogenes Strain Tu57, Producer of Avilamycin.</title>
        <authorList>
            <person name="Gruning B.A."/>
            <person name="Erxleben A."/>
            <person name="Hahnlein A."/>
            <person name="Gunther S."/>
        </authorList>
    </citation>
    <scope>NUCLEOTIDE SEQUENCE [LARGE SCALE GENOMIC DNA]</scope>
    <source>
        <strain evidence="2 3">Tue57</strain>
    </source>
</reference>
<evidence type="ECO:0000256" key="1">
    <source>
        <dbReference type="SAM" id="MobiDB-lite"/>
    </source>
</evidence>
<organism evidence="2 3">
    <name type="scientific">Streptomyces viridochromogenes Tue57</name>
    <dbReference type="NCBI Taxonomy" id="1160705"/>
    <lineage>
        <taxon>Bacteria</taxon>
        <taxon>Bacillati</taxon>
        <taxon>Actinomycetota</taxon>
        <taxon>Actinomycetes</taxon>
        <taxon>Kitasatosporales</taxon>
        <taxon>Streptomycetaceae</taxon>
        <taxon>Streptomyces</taxon>
    </lineage>
</organism>
<dbReference type="Proteomes" id="UP000011205">
    <property type="component" value="Unassembled WGS sequence"/>
</dbReference>
<dbReference type="EMBL" id="AMLP01000025">
    <property type="protein sequence ID" value="ELS58388.1"/>
    <property type="molecule type" value="Genomic_DNA"/>
</dbReference>
<name>L8PQT8_STRVR</name>
<protein>
    <submittedName>
        <fullName evidence="2">Uncharacterized protein</fullName>
    </submittedName>
</protein>
<feature type="compositionally biased region" description="Polar residues" evidence="1">
    <location>
        <begin position="1"/>
        <end position="11"/>
    </location>
</feature>
<comment type="caution">
    <text evidence="2">The sequence shown here is derived from an EMBL/GenBank/DDBJ whole genome shotgun (WGS) entry which is preliminary data.</text>
</comment>
<evidence type="ECO:0000313" key="2">
    <source>
        <dbReference type="EMBL" id="ELS58388.1"/>
    </source>
</evidence>
<feature type="region of interest" description="Disordered" evidence="1">
    <location>
        <begin position="1"/>
        <end position="24"/>
    </location>
</feature>
<dbReference type="RefSeq" id="WP_003995975.1">
    <property type="nucleotide sequence ID" value="NZ_AMLP01000025.1"/>
</dbReference>
<dbReference type="PATRIC" id="fig|1160705.3.peg.625"/>
<proteinExistence type="predicted"/>
<accession>L8PQT8</accession>
<evidence type="ECO:0000313" key="3">
    <source>
        <dbReference type="Proteomes" id="UP000011205"/>
    </source>
</evidence>
<gene>
    <name evidence="2" type="ORF">STVIR_0630</name>
</gene>
<dbReference type="AlphaFoldDB" id="L8PQT8"/>